<comment type="caution">
    <text evidence="2">The sequence shown here is derived from an EMBL/GenBank/DDBJ whole genome shotgun (WGS) entry which is preliminary data.</text>
</comment>
<dbReference type="EMBL" id="JAGIZB010000009">
    <property type="protein sequence ID" value="MBP0445438.1"/>
    <property type="molecule type" value="Genomic_DNA"/>
</dbReference>
<dbReference type="Gene3D" id="3.40.50.12370">
    <property type="match status" value="1"/>
</dbReference>
<sequence length="154" mass="16528">MPQDRVFLVVVDDSPERAVALRYACLRARKSGGRVALMRITEPVGLQEWAGVGALMQEERRQEAEQLLSALAAQVQELTGGLPLLIIREGDAVEQILEVLAEDPRISILVLATATEGGPGPLISALSGRHAGRLRCPMTIVPGGLDDAELDRVT</sequence>
<feature type="domain" description="UspA" evidence="1">
    <location>
        <begin position="7"/>
        <end position="142"/>
    </location>
</feature>
<evidence type="ECO:0000313" key="2">
    <source>
        <dbReference type="EMBL" id="MBP0445438.1"/>
    </source>
</evidence>
<accession>A0ABS4AEJ0</accession>
<dbReference type="SUPFAM" id="SSF52402">
    <property type="entry name" value="Adenine nucleotide alpha hydrolases-like"/>
    <property type="match status" value="1"/>
</dbReference>
<protein>
    <submittedName>
        <fullName evidence="2">Universal stress protein</fullName>
    </submittedName>
</protein>
<name>A0ABS4AEJ0_9PROT</name>
<dbReference type="Pfam" id="PF00582">
    <property type="entry name" value="Usp"/>
    <property type="match status" value="1"/>
</dbReference>
<evidence type="ECO:0000259" key="1">
    <source>
        <dbReference type="Pfam" id="PF00582"/>
    </source>
</evidence>
<organism evidence="2 3">
    <name type="scientific">Pararoseomonas baculiformis</name>
    <dbReference type="NCBI Taxonomy" id="2820812"/>
    <lineage>
        <taxon>Bacteria</taxon>
        <taxon>Pseudomonadati</taxon>
        <taxon>Pseudomonadota</taxon>
        <taxon>Alphaproteobacteria</taxon>
        <taxon>Acetobacterales</taxon>
        <taxon>Acetobacteraceae</taxon>
        <taxon>Pararoseomonas</taxon>
    </lineage>
</organism>
<dbReference type="InterPro" id="IPR006016">
    <property type="entry name" value="UspA"/>
</dbReference>
<keyword evidence="3" id="KW-1185">Reference proteome</keyword>
<dbReference type="RefSeq" id="WP_209379674.1">
    <property type="nucleotide sequence ID" value="NZ_JAGIZB010000009.1"/>
</dbReference>
<dbReference type="CDD" id="cd00293">
    <property type="entry name" value="USP-like"/>
    <property type="match status" value="1"/>
</dbReference>
<evidence type="ECO:0000313" key="3">
    <source>
        <dbReference type="Proteomes" id="UP000681594"/>
    </source>
</evidence>
<reference evidence="2 3" key="1">
    <citation type="submission" date="2021-03" db="EMBL/GenBank/DDBJ databases">
        <authorList>
            <person name="So Y."/>
        </authorList>
    </citation>
    <scope>NUCLEOTIDE SEQUENCE [LARGE SCALE GENOMIC DNA]</scope>
    <source>
        <strain evidence="2 3">SSH11</strain>
    </source>
</reference>
<gene>
    <name evidence="2" type="ORF">J8J14_11680</name>
</gene>
<proteinExistence type="predicted"/>
<dbReference type="Proteomes" id="UP000681594">
    <property type="component" value="Unassembled WGS sequence"/>
</dbReference>